<proteinExistence type="predicted"/>
<evidence type="ECO:0000313" key="2">
    <source>
        <dbReference type="EMBL" id="KAF9764567.1"/>
    </source>
</evidence>
<feature type="compositionally biased region" description="Basic and acidic residues" evidence="1">
    <location>
        <begin position="478"/>
        <end position="489"/>
    </location>
</feature>
<comment type="caution">
    <text evidence="2">The sequence shown here is derived from an EMBL/GenBank/DDBJ whole genome shotgun (WGS) entry which is preliminary data.</text>
</comment>
<protein>
    <submittedName>
        <fullName evidence="2">Uncharacterized protein</fullName>
    </submittedName>
</protein>
<feature type="compositionally biased region" description="Basic and acidic residues" evidence="1">
    <location>
        <begin position="423"/>
        <end position="434"/>
    </location>
</feature>
<feature type="region of interest" description="Disordered" evidence="1">
    <location>
        <begin position="562"/>
        <end position="646"/>
    </location>
</feature>
<feature type="region of interest" description="Disordered" evidence="1">
    <location>
        <begin position="272"/>
        <end position="549"/>
    </location>
</feature>
<feature type="compositionally biased region" description="Low complexity" evidence="1">
    <location>
        <begin position="616"/>
        <end position="627"/>
    </location>
</feature>
<feature type="compositionally biased region" description="Low complexity" evidence="1">
    <location>
        <begin position="467"/>
        <end position="477"/>
    </location>
</feature>
<accession>A0A9P6H301</accession>
<feature type="compositionally biased region" description="Basic and acidic residues" evidence="1">
    <location>
        <begin position="595"/>
        <end position="611"/>
    </location>
</feature>
<sequence>MKRLISTATVGVVVTVIVLGLIVIDYKILKTKGFLHSNLKEHEDRKKVYNVDTMAVVLKKIEDLSKKIDYMSNALETRIPKFHGVNFNKAKMKSSTSTKKADVKGPTEKKRPVNSLEIKKPSLFNSREMYPADVRINKPIVKPSKQLEKEPLSGEKTPFGELFNLTRIFKKFEKERKERKELEEKDKQLQAIKNKENSQKGISNKDDVFQAVKEKFGDATDLSPKRNSEDGRSSTNFSDSPLFFHPISEMGRTPFDNIPNLTDFSGTISSTFISSLEKPNEEKDTKPLSKIESKGPQDITELINNRADPKTIKESAKLDSSTSNSPKKLNYHHKEDDKLSLQNSTKFADPFNYRSKGSASPNGDRPNLTSMKIKSEDNFTNSGTFKNVKSEDLFQSEADRQLEQMHLQKENEKKNSLLSDFDQIEKELNKKQPKPEAGSTLDPFGLNYIVTGQTVELKNEKSSKPGSSLNKTKSSNSSDKKTTKSKEPKTPNGSEKNTEAKLKTPETKSTLKKETKSPEAKPSAPKTSEEPTVVVNKSLHISTTKDDNGSVIGVAIKKNSISTAVEVDQPAVENTQKKPSETSRHEVMSPVKMSLKGDDALENDRSDKLISDENSETSTNSSSSKNETALKKNNNDYHLDVASNNQ</sequence>
<feature type="compositionally biased region" description="Polar residues" evidence="1">
    <location>
        <begin position="355"/>
        <end position="387"/>
    </location>
</feature>
<feature type="compositionally biased region" description="Basic and acidic residues" evidence="1">
    <location>
        <begin position="307"/>
        <end position="317"/>
    </location>
</feature>
<keyword evidence="3" id="KW-1185">Reference proteome</keyword>
<evidence type="ECO:0000256" key="1">
    <source>
        <dbReference type="SAM" id="MobiDB-lite"/>
    </source>
</evidence>
<dbReference type="Proteomes" id="UP000740883">
    <property type="component" value="Unassembled WGS sequence"/>
</dbReference>
<feature type="compositionally biased region" description="Basic and acidic residues" evidence="1">
    <location>
        <begin position="179"/>
        <end position="232"/>
    </location>
</feature>
<feature type="compositionally biased region" description="Basic and acidic residues" evidence="1">
    <location>
        <begin position="496"/>
        <end position="519"/>
    </location>
</feature>
<dbReference type="OrthoDB" id="2201387at2759"/>
<reference evidence="2 3" key="1">
    <citation type="journal article" date="2020" name="Genome Biol. Evol.">
        <title>Comparative genomics of strictly vertically transmitted, feminizing microsporidia endosymbionts of amphipod crustaceans.</title>
        <authorList>
            <person name="Cormier A."/>
            <person name="Chebbi M.A."/>
            <person name="Giraud I."/>
            <person name="Wattier R."/>
            <person name="Teixeira M."/>
            <person name="Gilbert C."/>
            <person name="Rigaud T."/>
            <person name="Cordaux R."/>
        </authorList>
    </citation>
    <scope>NUCLEOTIDE SEQUENCE [LARGE SCALE GENOMIC DNA]</scope>
    <source>
        <strain evidence="2 3">Ou3-Ou53</strain>
    </source>
</reference>
<feature type="compositionally biased region" description="Basic and acidic residues" evidence="1">
    <location>
        <begin position="99"/>
        <end position="111"/>
    </location>
</feature>
<feature type="compositionally biased region" description="Basic and acidic residues" evidence="1">
    <location>
        <begin position="628"/>
        <end position="639"/>
    </location>
</feature>
<name>A0A9P6H301_9MICR</name>
<feature type="compositionally biased region" description="Basic and acidic residues" evidence="1">
    <location>
        <begin position="575"/>
        <end position="587"/>
    </location>
</feature>
<feature type="compositionally biased region" description="Basic and acidic residues" evidence="1">
    <location>
        <begin position="278"/>
        <end position="295"/>
    </location>
</feature>
<feature type="region of interest" description="Disordered" evidence="1">
    <location>
        <begin position="179"/>
        <end position="240"/>
    </location>
</feature>
<evidence type="ECO:0000313" key="3">
    <source>
        <dbReference type="Proteomes" id="UP000740883"/>
    </source>
</evidence>
<dbReference type="EMBL" id="SBJO01000016">
    <property type="protein sequence ID" value="KAF9764567.1"/>
    <property type="molecule type" value="Genomic_DNA"/>
</dbReference>
<feature type="region of interest" description="Disordered" evidence="1">
    <location>
        <begin position="93"/>
        <end position="112"/>
    </location>
</feature>
<feature type="compositionally biased region" description="Polar residues" evidence="1">
    <location>
        <begin position="318"/>
        <end position="327"/>
    </location>
</feature>
<dbReference type="AlphaFoldDB" id="A0A9P6H301"/>
<organism evidence="2 3">
    <name type="scientific">Nosema granulosis</name>
    <dbReference type="NCBI Taxonomy" id="83296"/>
    <lineage>
        <taxon>Eukaryota</taxon>
        <taxon>Fungi</taxon>
        <taxon>Fungi incertae sedis</taxon>
        <taxon>Microsporidia</taxon>
        <taxon>Nosematidae</taxon>
        <taxon>Nosema</taxon>
    </lineage>
</organism>
<feature type="compositionally biased region" description="Basic and acidic residues" evidence="1">
    <location>
        <begin position="388"/>
        <end position="415"/>
    </location>
</feature>
<gene>
    <name evidence="2" type="ORF">NGRA_0448</name>
</gene>